<keyword evidence="1" id="KW-0472">Membrane</keyword>
<sequence>MRTKNLKNKECLGAGFLLASVVTVLWALLESMKKSLIYKQEVTNEVVQSK</sequence>
<organism evidence="2 3">
    <name type="scientific">Citrullus colocynthis</name>
    <name type="common">colocynth</name>
    <dbReference type="NCBI Taxonomy" id="252529"/>
    <lineage>
        <taxon>Eukaryota</taxon>
        <taxon>Viridiplantae</taxon>
        <taxon>Streptophyta</taxon>
        <taxon>Embryophyta</taxon>
        <taxon>Tracheophyta</taxon>
        <taxon>Spermatophyta</taxon>
        <taxon>Magnoliopsida</taxon>
        <taxon>eudicotyledons</taxon>
        <taxon>Gunneridae</taxon>
        <taxon>Pentapetalae</taxon>
        <taxon>rosids</taxon>
        <taxon>fabids</taxon>
        <taxon>Cucurbitales</taxon>
        <taxon>Cucurbitaceae</taxon>
        <taxon>Benincaseae</taxon>
        <taxon>Citrullus</taxon>
    </lineage>
</organism>
<name>A0ABP0ZAD6_9ROSI</name>
<accession>A0ABP0ZAD6</accession>
<evidence type="ECO:0000313" key="3">
    <source>
        <dbReference type="Proteomes" id="UP001642487"/>
    </source>
</evidence>
<proteinExistence type="predicted"/>
<dbReference type="Proteomes" id="UP001642487">
    <property type="component" value="Chromosome 9"/>
</dbReference>
<gene>
    <name evidence="2" type="ORF">CITCOLO1_LOCUS22178</name>
</gene>
<keyword evidence="1" id="KW-0812">Transmembrane</keyword>
<evidence type="ECO:0000313" key="2">
    <source>
        <dbReference type="EMBL" id="CAK9329701.1"/>
    </source>
</evidence>
<keyword evidence="3" id="KW-1185">Reference proteome</keyword>
<feature type="transmembrane region" description="Helical" evidence="1">
    <location>
        <begin position="12"/>
        <end position="29"/>
    </location>
</feature>
<evidence type="ECO:0000256" key="1">
    <source>
        <dbReference type="SAM" id="Phobius"/>
    </source>
</evidence>
<keyword evidence="1" id="KW-1133">Transmembrane helix</keyword>
<reference evidence="2 3" key="1">
    <citation type="submission" date="2024-03" db="EMBL/GenBank/DDBJ databases">
        <authorList>
            <person name="Gkanogiannis A."/>
            <person name="Becerra Lopez-Lavalle L."/>
        </authorList>
    </citation>
    <scope>NUCLEOTIDE SEQUENCE [LARGE SCALE GENOMIC DNA]</scope>
</reference>
<dbReference type="EMBL" id="OZ021743">
    <property type="protein sequence ID" value="CAK9329701.1"/>
    <property type="molecule type" value="Genomic_DNA"/>
</dbReference>
<protein>
    <submittedName>
        <fullName evidence="2">Uncharacterized protein</fullName>
    </submittedName>
</protein>